<evidence type="ECO:0000313" key="2">
    <source>
        <dbReference type="EMBL" id="PSR24495.1"/>
    </source>
</evidence>
<comment type="caution">
    <text evidence="2">The sequence shown here is derived from an EMBL/GenBank/DDBJ whole genome shotgun (WGS) entry which is preliminary data.</text>
</comment>
<organism evidence="2 3">
    <name type="scientific">Sulfobacillus benefaciens</name>
    <dbReference type="NCBI Taxonomy" id="453960"/>
    <lineage>
        <taxon>Bacteria</taxon>
        <taxon>Bacillati</taxon>
        <taxon>Bacillota</taxon>
        <taxon>Clostridia</taxon>
        <taxon>Eubacteriales</taxon>
        <taxon>Clostridiales Family XVII. Incertae Sedis</taxon>
        <taxon>Sulfobacillus</taxon>
    </lineage>
</organism>
<keyword evidence="1" id="KW-0472">Membrane</keyword>
<sequence length="65" mass="7503">MLWGNFVAMIGFAMLIPMAKKPFPHSSKKYPDPAWATLLWQKMPWILVVFSVINGILWILQMVKA</sequence>
<proteinExistence type="predicted"/>
<keyword evidence="1" id="KW-0812">Transmembrane</keyword>
<name>A0A2T2WQH7_9FIRM</name>
<dbReference type="Proteomes" id="UP000242699">
    <property type="component" value="Unassembled WGS sequence"/>
</dbReference>
<reference evidence="2 3" key="1">
    <citation type="journal article" date="2014" name="BMC Genomics">
        <title>Comparison of environmental and isolate Sulfobacillus genomes reveals diverse carbon, sulfur, nitrogen, and hydrogen metabolisms.</title>
        <authorList>
            <person name="Justice N.B."/>
            <person name="Norman A."/>
            <person name="Brown C.T."/>
            <person name="Singh A."/>
            <person name="Thomas B.C."/>
            <person name="Banfield J.F."/>
        </authorList>
    </citation>
    <scope>NUCLEOTIDE SEQUENCE [LARGE SCALE GENOMIC DNA]</scope>
    <source>
        <strain evidence="2">AMDSBA1</strain>
    </source>
</reference>
<accession>A0A2T2WQH7</accession>
<dbReference type="AlphaFoldDB" id="A0A2T2WQH7"/>
<protein>
    <submittedName>
        <fullName evidence="2">Uncharacterized protein</fullName>
    </submittedName>
</protein>
<dbReference type="EMBL" id="PXYT01000076">
    <property type="protein sequence ID" value="PSR24495.1"/>
    <property type="molecule type" value="Genomic_DNA"/>
</dbReference>
<gene>
    <name evidence="2" type="ORF">C7B43_18905</name>
</gene>
<evidence type="ECO:0000313" key="3">
    <source>
        <dbReference type="Proteomes" id="UP000242699"/>
    </source>
</evidence>
<evidence type="ECO:0000256" key="1">
    <source>
        <dbReference type="SAM" id="Phobius"/>
    </source>
</evidence>
<feature type="transmembrane region" description="Helical" evidence="1">
    <location>
        <begin position="43"/>
        <end position="60"/>
    </location>
</feature>
<keyword evidence="1" id="KW-1133">Transmembrane helix</keyword>